<dbReference type="Gene3D" id="3.40.50.150">
    <property type="entry name" value="Vaccinia Virus protein VP39"/>
    <property type="match status" value="1"/>
</dbReference>
<proteinExistence type="predicted"/>
<keyword evidence="3" id="KW-0808">Transferase</keyword>
<sequence>MNIQTSTLLLANRPSDKIHHCRLCGTGLKHTFIDLGMSPPCESFVPREQIDSMEPYYPLHVFVCDECLLVQLKEYVSPQAIFEEYAYFSSYSTSWVAHARKYCHQMARQLELNRNSLVVELASNDGYLLQHFIPLNVPVLGIEPAANVAKVAIEKGVPTRVEFFGEKYARDLINEGLRADLIVGNNVLAQVPDLNDFVAGMKLLLKPEGVITLEFPHIEKLIAENQFDTIYHEHFSYFSLLTIEHMAKKHGLKVIDVEELVTHGGSLRVHLAHQTSARPTQPSVAGVLNNEIKAGLDKIAVYTSFVERARKVKRELLSFLIAAKEAGKTICGYGAPGKGNTLLNYCGIGTDFLDFTVDRNPYKHGRYTPGMHIPIEPVEAIDLLKPDYILILPWNLKDEIVAQMRHVQEWGAKFVVPIPGVSIIDPKELKP</sequence>
<dbReference type="GO" id="GO:0008168">
    <property type="term" value="F:methyltransferase activity"/>
    <property type="evidence" value="ECO:0007669"/>
    <property type="project" value="UniProtKB-KW"/>
</dbReference>
<comment type="caution">
    <text evidence="3">The sequence shown here is derived from an EMBL/GenBank/DDBJ whole genome shotgun (WGS) entry which is preliminary data.</text>
</comment>
<feature type="domain" description="Methyltransferase putative zinc binding" evidence="1">
    <location>
        <begin position="21"/>
        <end position="82"/>
    </location>
</feature>
<dbReference type="InterPro" id="IPR013691">
    <property type="entry name" value="MeTrfase_14"/>
</dbReference>
<evidence type="ECO:0000313" key="3">
    <source>
        <dbReference type="EMBL" id="PSH57316.1"/>
    </source>
</evidence>
<dbReference type="Pfam" id="PF08484">
    <property type="entry name" value="Methyltransf_14"/>
    <property type="match status" value="1"/>
</dbReference>
<dbReference type="Pfam" id="PF13489">
    <property type="entry name" value="Methyltransf_23"/>
    <property type="match status" value="1"/>
</dbReference>
<dbReference type="PANTHER" id="PTHR43861">
    <property type="entry name" value="TRANS-ACONITATE 2-METHYLTRANSFERASE-RELATED"/>
    <property type="match status" value="1"/>
</dbReference>
<dbReference type="EMBL" id="PGGM01000020">
    <property type="protein sequence ID" value="PSH57316.1"/>
    <property type="molecule type" value="Genomic_DNA"/>
</dbReference>
<keyword evidence="3" id="KW-0489">Methyltransferase</keyword>
<dbReference type="RefSeq" id="WP_106667424.1">
    <property type="nucleotide sequence ID" value="NZ_PGGM01000020.1"/>
</dbReference>
<evidence type="ECO:0000259" key="2">
    <source>
        <dbReference type="Pfam" id="PF08484"/>
    </source>
</evidence>
<dbReference type="Gene3D" id="3.40.50.720">
    <property type="entry name" value="NAD(P)-binding Rossmann-like Domain"/>
    <property type="match status" value="1"/>
</dbReference>
<evidence type="ECO:0000259" key="1">
    <source>
        <dbReference type="Pfam" id="PF08421"/>
    </source>
</evidence>
<gene>
    <name evidence="3" type="ORF">CU103_28565</name>
</gene>
<dbReference type="Gene3D" id="6.10.250.3100">
    <property type="match status" value="1"/>
</dbReference>
<organism evidence="3 4">
    <name type="scientific">Phyllobacterium sophorae</name>
    <dbReference type="NCBI Taxonomy" id="1520277"/>
    <lineage>
        <taxon>Bacteria</taxon>
        <taxon>Pseudomonadati</taxon>
        <taxon>Pseudomonadota</taxon>
        <taxon>Alphaproteobacteria</taxon>
        <taxon>Hyphomicrobiales</taxon>
        <taxon>Phyllobacteriaceae</taxon>
        <taxon>Phyllobacterium</taxon>
    </lineage>
</organism>
<dbReference type="OrthoDB" id="9815644at2"/>
<accession>A0A2P7ASW2</accession>
<keyword evidence="4" id="KW-1185">Reference proteome</keyword>
<dbReference type="InterPro" id="IPR029063">
    <property type="entry name" value="SAM-dependent_MTases_sf"/>
</dbReference>
<dbReference type="GO" id="GO:0032259">
    <property type="term" value="P:methylation"/>
    <property type="evidence" value="ECO:0007669"/>
    <property type="project" value="UniProtKB-KW"/>
</dbReference>
<protein>
    <submittedName>
        <fullName evidence="3">SAM-dependent methyltransferase</fullName>
    </submittedName>
</protein>
<dbReference type="InterPro" id="IPR013630">
    <property type="entry name" value="Methyltransf_Zn-bd_dom_put"/>
</dbReference>
<dbReference type="InterPro" id="IPR038576">
    <property type="entry name" value="Methyltransf_Zn-bd_dom_put_sf"/>
</dbReference>
<dbReference type="CDD" id="cd02440">
    <property type="entry name" value="AdoMet_MTases"/>
    <property type="match status" value="1"/>
</dbReference>
<name>A0A2P7ASW2_9HYPH</name>
<dbReference type="AlphaFoldDB" id="A0A2P7ASW2"/>
<dbReference type="Gene3D" id="6.20.50.110">
    <property type="entry name" value="Methyltransferase, zinc-binding domain"/>
    <property type="match status" value="1"/>
</dbReference>
<dbReference type="Pfam" id="PF08421">
    <property type="entry name" value="Methyltransf_13"/>
    <property type="match status" value="1"/>
</dbReference>
<reference evidence="4" key="1">
    <citation type="submission" date="2017-11" db="EMBL/GenBank/DDBJ databases">
        <authorList>
            <person name="Kuznetsova I."/>
            <person name="Sazanova A."/>
            <person name="Chirak E."/>
            <person name="Safronova V."/>
            <person name="Willems A."/>
        </authorList>
    </citation>
    <scope>NUCLEOTIDE SEQUENCE [LARGE SCALE GENOMIC DNA]</scope>
    <source>
        <strain evidence="4">CCBAU 03422</strain>
    </source>
</reference>
<dbReference type="SUPFAM" id="SSF53335">
    <property type="entry name" value="S-adenosyl-L-methionine-dependent methyltransferases"/>
    <property type="match status" value="1"/>
</dbReference>
<evidence type="ECO:0000313" key="4">
    <source>
        <dbReference type="Proteomes" id="UP000241764"/>
    </source>
</evidence>
<dbReference type="PANTHER" id="PTHR43861:SF5">
    <property type="entry name" value="BLL5978 PROTEIN"/>
    <property type="match status" value="1"/>
</dbReference>
<feature type="domain" description="C-methyltransferase" evidence="2">
    <location>
        <begin position="262"/>
        <end position="419"/>
    </location>
</feature>
<dbReference type="Proteomes" id="UP000241764">
    <property type="component" value="Unassembled WGS sequence"/>
</dbReference>